<dbReference type="PROSITE" id="PS50075">
    <property type="entry name" value="CARRIER"/>
    <property type="match status" value="1"/>
</dbReference>
<dbReference type="PROSITE" id="PS00455">
    <property type="entry name" value="AMP_BINDING"/>
    <property type="match status" value="1"/>
</dbReference>
<keyword evidence="3" id="KW-0472">Membrane</keyword>
<evidence type="ECO:0000256" key="1">
    <source>
        <dbReference type="ARBA" id="ARBA00022450"/>
    </source>
</evidence>
<dbReference type="PANTHER" id="PTHR43439">
    <property type="entry name" value="PHENYLACETATE-COENZYME A LIGASE"/>
    <property type="match status" value="1"/>
</dbReference>
<feature type="transmembrane region" description="Helical" evidence="3">
    <location>
        <begin position="238"/>
        <end position="260"/>
    </location>
</feature>
<dbReference type="InterPro" id="IPR036291">
    <property type="entry name" value="NAD(P)-bd_dom_sf"/>
</dbReference>
<keyword evidence="1" id="KW-0596">Phosphopantetheine</keyword>
<dbReference type="Gene3D" id="3.40.50.12780">
    <property type="entry name" value="N-terminal domain of ligase-like"/>
    <property type="match status" value="1"/>
</dbReference>
<accession>A0A4Y9Z6N9</accession>
<dbReference type="AlphaFoldDB" id="A0A4Y9Z6N9"/>
<dbReference type="InterPro" id="IPR006162">
    <property type="entry name" value="Ppantetheine_attach_site"/>
</dbReference>
<keyword evidence="2" id="KW-0597">Phosphoprotein</keyword>
<dbReference type="Gene3D" id="3.40.50.720">
    <property type="entry name" value="NAD(P)-binding Rossmann-like Domain"/>
    <property type="match status" value="1"/>
</dbReference>
<dbReference type="Pfam" id="PF07993">
    <property type="entry name" value="NAD_binding_4"/>
    <property type="match status" value="1"/>
</dbReference>
<dbReference type="SUPFAM" id="SSF51735">
    <property type="entry name" value="NAD(P)-binding Rossmann-fold domains"/>
    <property type="match status" value="1"/>
</dbReference>
<dbReference type="Proteomes" id="UP000298327">
    <property type="component" value="Unassembled WGS sequence"/>
</dbReference>
<reference evidence="5 6" key="1">
    <citation type="submission" date="2019-02" db="EMBL/GenBank/DDBJ databases">
        <title>Genome sequencing of the rare red list fungi Dentipellis fragilis.</title>
        <authorList>
            <person name="Buettner E."/>
            <person name="Kellner H."/>
        </authorList>
    </citation>
    <scope>NUCLEOTIDE SEQUENCE [LARGE SCALE GENOMIC DNA]</scope>
    <source>
        <strain evidence="5 6">DSM 105465</strain>
    </source>
</reference>
<sequence length="1066" mass="118419">MAQQTRVQYVPPSLDPISPFPEYLLRVASLDPDRATGYILDDPSPQPISLKGFTWRKLLADVRYRADELVAAVGRGPRSFGEDEFVVGLLVRTGYGYFVSLVATMMLRWTPLLISPRNSPEGMIHLMHSMKSIHLIVDGNFAPLAKSLNEPSFHIVQTAEHDFLSDSHGDEDVILQWENFINVGQGVGGELQRETQRKLAVLHTSGSTGHPKTVSWTHKFLLTNCNTAYRWRPNSIDITYYTVMPLFHPIGVVLSLLTILRLGSRFVFVEPRQPPSLEMVMRHLALLDKTRLESLLPPSILEDLVDSPQRDENIEVFKQIGVVGFGGGPIRHDVGQYLRQSGVRILAAFGTSEIGPISTFSFRPEWDVSDWPYFEFNDQYELYFKPIDGDDTMKELIVVPAANRPAVINHENPEGYATNDMWMRHPDPAKSHLWRHMGRRDEVTVLSNGEKTDNKQLVNLLCSSPLIASAVTFGTGRFMNGVILVPSIQPLPQTPEDTSAYLDSIWPHITENVNSVVPQHSRLVRSLVLVARGDRPFAVTDKGTVKTKMTLLTYKEDIDAAYQEVEEGGYEEAELPPSGFSAEDTEGITQYFRAVTANVLRYPVEDEQDLFAVGLDSLSALRIRSAVISALKKAGRTADVPRNIVYSFPTTTSLASYVQTHLKADGSHTLSSLSDIKVAVDNAIKEHTQDFPKHQPSKSPEGKVYAVTGTTGSLGSFFVSQLLDQQDIRRIYLLNRHSDSASLEQRHKSSFTDRGLNFDKLDAAIKSGRAVFVEVNLGRSQLGLDQDVYEQLRSEVTHIVHIAWLLNFNLILHSLRGHIAGVRNLVDLALTSPHHTPPHLTFVSSVAVVAHWPGPAPAPEASVEHVDLCLNQGYSYSKFVAEKVVETAVKVRPELRATIVRSGQLAGAEGTGAWSRSEFMPILMKSSILLGVVPKDLPNVRWLPVNIAARILDSMVSTEPPSPGSTSYYNLETSISLPWTRVVDVISKFPSESALDKVPASNWLDKVKAAPSDNPAKRLLEFFKSFVQNETMPPLDVKKARSVAGALVDYEVTDDLIRTYVGYACA</sequence>
<proteinExistence type="predicted"/>
<protein>
    <recommendedName>
        <fullName evidence="4">Carrier domain-containing protein</fullName>
    </recommendedName>
</protein>
<dbReference type="InterPro" id="IPR036736">
    <property type="entry name" value="ACP-like_sf"/>
</dbReference>
<dbReference type="InterPro" id="IPR000873">
    <property type="entry name" value="AMP-dep_synth/lig_dom"/>
</dbReference>
<dbReference type="InterPro" id="IPR013120">
    <property type="entry name" value="FAR_NAD-bd"/>
</dbReference>
<organism evidence="5 6">
    <name type="scientific">Dentipellis fragilis</name>
    <dbReference type="NCBI Taxonomy" id="205917"/>
    <lineage>
        <taxon>Eukaryota</taxon>
        <taxon>Fungi</taxon>
        <taxon>Dikarya</taxon>
        <taxon>Basidiomycota</taxon>
        <taxon>Agaricomycotina</taxon>
        <taxon>Agaricomycetes</taxon>
        <taxon>Russulales</taxon>
        <taxon>Hericiaceae</taxon>
        <taxon>Dentipellis</taxon>
    </lineage>
</organism>
<dbReference type="STRING" id="205917.A0A4Y9Z6N9"/>
<dbReference type="SUPFAM" id="SSF47336">
    <property type="entry name" value="ACP-like"/>
    <property type="match status" value="1"/>
</dbReference>
<dbReference type="SUPFAM" id="SSF56801">
    <property type="entry name" value="Acetyl-CoA synthetase-like"/>
    <property type="match status" value="1"/>
</dbReference>
<dbReference type="EMBL" id="SEOQ01000116">
    <property type="protein sequence ID" value="TFY70192.1"/>
    <property type="molecule type" value="Genomic_DNA"/>
</dbReference>
<gene>
    <name evidence="5" type="ORF">EVG20_g2813</name>
</gene>
<keyword evidence="3" id="KW-1133">Transmembrane helix</keyword>
<dbReference type="Pfam" id="PF00501">
    <property type="entry name" value="AMP-binding"/>
    <property type="match status" value="1"/>
</dbReference>
<keyword evidence="6" id="KW-1185">Reference proteome</keyword>
<dbReference type="Pfam" id="PF00550">
    <property type="entry name" value="PP-binding"/>
    <property type="match status" value="1"/>
</dbReference>
<dbReference type="GO" id="GO:0031177">
    <property type="term" value="F:phosphopantetheine binding"/>
    <property type="evidence" value="ECO:0007669"/>
    <property type="project" value="InterPro"/>
</dbReference>
<dbReference type="Pfam" id="PF23562">
    <property type="entry name" value="AMP-binding_C_3"/>
    <property type="match status" value="1"/>
</dbReference>
<dbReference type="InterPro" id="IPR009081">
    <property type="entry name" value="PP-bd_ACP"/>
</dbReference>
<comment type="caution">
    <text evidence="5">The sequence shown here is derived from an EMBL/GenBank/DDBJ whole genome shotgun (WGS) entry which is preliminary data.</text>
</comment>
<evidence type="ECO:0000313" key="5">
    <source>
        <dbReference type="EMBL" id="TFY70192.1"/>
    </source>
</evidence>
<name>A0A4Y9Z6N9_9AGAM</name>
<dbReference type="PROSITE" id="PS00012">
    <property type="entry name" value="PHOSPHOPANTETHEINE"/>
    <property type="match status" value="1"/>
</dbReference>
<evidence type="ECO:0000256" key="3">
    <source>
        <dbReference type="SAM" id="Phobius"/>
    </source>
</evidence>
<evidence type="ECO:0000313" key="6">
    <source>
        <dbReference type="Proteomes" id="UP000298327"/>
    </source>
</evidence>
<feature type="domain" description="Carrier" evidence="4">
    <location>
        <begin position="583"/>
        <end position="662"/>
    </location>
</feature>
<dbReference type="PANTHER" id="PTHR43439:SF2">
    <property type="entry name" value="ENZYME, PUTATIVE (JCVI)-RELATED"/>
    <property type="match status" value="1"/>
</dbReference>
<evidence type="ECO:0000259" key="4">
    <source>
        <dbReference type="PROSITE" id="PS50075"/>
    </source>
</evidence>
<evidence type="ECO:0000256" key="2">
    <source>
        <dbReference type="ARBA" id="ARBA00022553"/>
    </source>
</evidence>
<dbReference type="SMART" id="SM00823">
    <property type="entry name" value="PKS_PP"/>
    <property type="match status" value="1"/>
</dbReference>
<dbReference type="InterPro" id="IPR051414">
    <property type="entry name" value="Adenylate-forming_Reductase"/>
</dbReference>
<dbReference type="InterPro" id="IPR020806">
    <property type="entry name" value="PKS_PP-bd"/>
</dbReference>
<dbReference type="InterPro" id="IPR020845">
    <property type="entry name" value="AMP-binding_CS"/>
</dbReference>
<dbReference type="Gene3D" id="1.10.1200.10">
    <property type="entry name" value="ACP-like"/>
    <property type="match status" value="1"/>
</dbReference>
<dbReference type="InterPro" id="IPR042099">
    <property type="entry name" value="ANL_N_sf"/>
</dbReference>
<keyword evidence="3" id="KW-0812">Transmembrane</keyword>
<dbReference type="OrthoDB" id="429813at2759"/>